<dbReference type="AlphaFoldDB" id="T2J8A2"/>
<evidence type="ECO:0000313" key="2">
    <source>
        <dbReference type="Proteomes" id="UP000018198"/>
    </source>
</evidence>
<gene>
    <name evidence="1" type="ORF">CWATWH0401_1759</name>
</gene>
<organism evidence="1 2">
    <name type="scientific">Crocosphaera watsonii WH 0401</name>
    <dbReference type="NCBI Taxonomy" id="555881"/>
    <lineage>
        <taxon>Bacteria</taxon>
        <taxon>Bacillati</taxon>
        <taxon>Cyanobacteriota</taxon>
        <taxon>Cyanophyceae</taxon>
        <taxon>Oscillatoriophycideae</taxon>
        <taxon>Chroococcales</taxon>
        <taxon>Aphanothecaceae</taxon>
        <taxon>Crocosphaera</taxon>
    </lineage>
</organism>
<protein>
    <submittedName>
        <fullName evidence="1">Thymidylate synthase</fullName>
        <ecNumber evidence="1">2.1.1.45</ecNumber>
    </submittedName>
</protein>
<proteinExistence type="predicted"/>
<keyword evidence="1" id="KW-0808">Transferase</keyword>
<reference evidence="1 2" key="2">
    <citation type="submission" date="2013-09" db="EMBL/GenBank/DDBJ databases">
        <title>Whole genome comparison of six Crocosphaera watsonii strains with differing phenotypes.</title>
        <authorList>
            <person name="Bench S.R."/>
            <person name="Heller P."/>
            <person name="Frank I."/>
            <person name="Arciniega M."/>
            <person name="Shilova I.N."/>
            <person name="Zehr J.P."/>
        </authorList>
    </citation>
    <scope>NUCLEOTIDE SEQUENCE [LARGE SCALE GENOMIC DNA]</scope>
    <source>
        <strain evidence="1 2">WH 0401</strain>
    </source>
</reference>
<dbReference type="GO" id="GO:0004799">
    <property type="term" value="F:thymidylate synthase activity"/>
    <property type="evidence" value="ECO:0007669"/>
    <property type="project" value="UniProtKB-EC"/>
</dbReference>
<name>T2J8A2_CROWT</name>
<dbReference type="GO" id="GO:0032259">
    <property type="term" value="P:methylation"/>
    <property type="evidence" value="ECO:0007669"/>
    <property type="project" value="UniProtKB-KW"/>
</dbReference>
<comment type="caution">
    <text evidence="1">The sequence shown here is derived from an EMBL/GenBank/DDBJ whole genome shotgun (WGS) entry which is preliminary data.</text>
</comment>
<accession>T2J8A2</accession>
<keyword evidence="1" id="KW-0489">Methyltransferase</keyword>
<reference evidence="1 2" key="1">
    <citation type="submission" date="2013-01" db="EMBL/GenBank/DDBJ databases">
        <authorList>
            <person name="Bench S."/>
        </authorList>
    </citation>
    <scope>NUCLEOTIDE SEQUENCE [LARGE SCALE GENOMIC DNA]</scope>
    <source>
        <strain evidence="1 2">WH 0401</strain>
    </source>
</reference>
<dbReference type="Proteomes" id="UP000018198">
    <property type="component" value="Unassembled WGS sequence"/>
</dbReference>
<sequence>MQRIKTTGTIRPTQYGQWQELIDMTAIVTDEPLNFIFQVLIIYP</sequence>
<dbReference type="EMBL" id="CAQM01000453">
    <property type="protein sequence ID" value="CCQ62133.1"/>
    <property type="molecule type" value="Genomic_DNA"/>
</dbReference>
<evidence type="ECO:0000313" key="1">
    <source>
        <dbReference type="EMBL" id="CCQ62133.1"/>
    </source>
</evidence>
<dbReference type="EC" id="2.1.1.45" evidence="1"/>